<protein>
    <recommendedName>
        <fullName evidence="4">Secreted protein</fullName>
    </recommendedName>
</protein>
<feature type="compositionally biased region" description="Basic and acidic residues" evidence="1">
    <location>
        <begin position="1"/>
        <end position="10"/>
    </location>
</feature>
<feature type="region of interest" description="Disordered" evidence="1">
    <location>
        <begin position="1"/>
        <end position="75"/>
    </location>
</feature>
<gene>
    <name evidence="2" type="ORF">FRZ02_29325</name>
</gene>
<proteinExistence type="predicted"/>
<comment type="caution">
    <text evidence="2">The sequence shown here is derived from an EMBL/GenBank/DDBJ whole genome shotgun (WGS) entry which is preliminary data.</text>
</comment>
<organism evidence="2 3">
    <name type="scientific">Streptomyces albidoflavus</name>
    <dbReference type="NCBI Taxonomy" id="1886"/>
    <lineage>
        <taxon>Bacteria</taxon>
        <taxon>Bacillati</taxon>
        <taxon>Actinomycetota</taxon>
        <taxon>Actinomycetes</taxon>
        <taxon>Kitasatosporales</taxon>
        <taxon>Streptomycetaceae</taxon>
        <taxon>Streptomyces</taxon>
        <taxon>Streptomyces albidoflavus group</taxon>
    </lineage>
</organism>
<evidence type="ECO:0008006" key="4">
    <source>
        <dbReference type="Google" id="ProtNLM"/>
    </source>
</evidence>
<name>A0ABY3GRM7_9ACTN</name>
<dbReference type="EMBL" id="VOGX01000056">
    <property type="protein sequence ID" value="TWV18759.1"/>
    <property type="molecule type" value="Genomic_DNA"/>
</dbReference>
<evidence type="ECO:0000256" key="1">
    <source>
        <dbReference type="SAM" id="MobiDB-lite"/>
    </source>
</evidence>
<feature type="compositionally biased region" description="Pro residues" evidence="1">
    <location>
        <begin position="14"/>
        <end position="23"/>
    </location>
</feature>
<evidence type="ECO:0000313" key="3">
    <source>
        <dbReference type="Proteomes" id="UP000318052"/>
    </source>
</evidence>
<accession>A0ABY3GRM7</accession>
<evidence type="ECO:0000313" key="2">
    <source>
        <dbReference type="EMBL" id="TWV18759.1"/>
    </source>
</evidence>
<sequence>MPSDAERDGLRPGPLEPSAPLSPAPRLDLPSAAAAAGREAPADRSRRRGRPAAPPQPRTAPVRTRGRGRRTRATAQWAETVKRVAGAGTPVPRQSFWRRWWKAGVVGVVVVVIVVVGLSLPGEEEGETGPPPRNARTVAAVDLGTWDCLVTQELLELSPADSRTVGEVTVADCGGPHGGEVFSRVSLVGTAAENEDGTFRGTAQAEDAARAACAEEFAEGMTDPYSHDFTVRVIHPASSEEWTVRQSAACWVSARGLPEYCLVCETKLTDDQEAFRRALVPYTRAWAGRPPEDAPLGARRAWASTMGRGIEEAAWLLRGKPELRRLGPEAGEDLADALTAQIPYWREAAAATDPEAHEKAVTEAELAHSAGGEVARARDLIGLAPVITE</sequence>
<keyword evidence="3" id="KW-1185">Reference proteome</keyword>
<dbReference type="Proteomes" id="UP000318052">
    <property type="component" value="Unassembled WGS sequence"/>
</dbReference>
<reference evidence="3" key="1">
    <citation type="journal article" date="2019" name="Microbiol. Resour. Announc.">
        <title>Draft Genomic Sequences of Streptomyces misionensis and Streptomyces albidoflavus, bacteria applied for phytopathogen biocontrol.</title>
        <authorList>
            <person name="Pylro V."/>
            <person name="Dias A."/>
            <person name="Andreote F."/>
            <person name="Varani A."/>
            <person name="Andreote C."/>
            <person name="Bernardo E."/>
            <person name="Martins T."/>
        </authorList>
    </citation>
    <scope>NUCLEOTIDE SEQUENCE [LARGE SCALE GENOMIC DNA]</scope>
    <source>
        <strain evidence="3">77</strain>
    </source>
</reference>
<feature type="compositionally biased region" description="Low complexity" evidence="1">
    <location>
        <begin position="24"/>
        <end position="39"/>
    </location>
</feature>